<proteinExistence type="predicted"/>
<keyword evidence="2" id="KW-0677">Repeat</keyword>
<accession>A0A7S3CPB8</accession>
<dbReference type="SUPFAM" id="SSF50978">
    <property type="entry name" value="WD40 repeat-like"/>
    <property type="match status" value="1"/>
</dbReference>
<dbReference type="SMART" id="SM00320">
    <property type="entry name" value="WD40"/>
    <property type="match status" value="6"/>
</dbReference>
<evidence type="ECO:0000256" key="2">
    <source>
        <dbReference type="ARBA" id="ARBA00022737"/>
    </source>
</evidence>
<sequence>MDNLLCLWDAKAIRCSNMQGHNSTISKILVDDRNIGISSSYDASLLVWDLDTLSCLQGLFNTHKDAVVEFEWRNSLVVSGDRGGSMAIWDINTGKTVRDMPGAHSGAVSKICFYSDGVENNLILSAGQKDGCLIAHDMRSHQPISKNQVHNAAINFLGTNLSGFTITGSGDKTIKTFDIFNSLKPMSLMKTTDAVFCGEVLQNLVLVGCGDGNILCFDTDSSQCLYGYGADSKGAVHCLGINEDRDCLVTGGDSGQGLCINFC</sequence>
<dbReference type="InterPro" id="IPR015943">
    <property type="entry name" value="WD40/YVTN_repeat-like_dom_sf"/>
</dbReference>
<feature type="repeat" description="WD" evidence="3">
    <location>
        <begin position="60"/>
        <end position="99"/>
    </location>
</feature>
<dbReference type="AlphaFoldDB" id="A0A7S3CPB8"/>
<evidence type="ECO:0000256" key="3">
    <source>
        <dbReference type="PROSITE-ProRule" id="PRU00221"/>
    </source>
</evidence>
<feature type="repeat" description="WD" evidence="3">
    <location>
        <begin position="18"/>
        <end position="58"/>
    </location>
</feature>
<organism evidence="4">
    <name type="scientific">Strombidium rassoulzadegani</name>
    <dbReference type="NCBI Taxonomy" id="1082188"/>
    <lineage>
        <taxon>Eukaryota</taxon>
        <taxon>Sar</taxon>
        <taxon>Alveolata</taxon>
        <taxon>Ciliophora</taxon>
        <taxon>Intramacronucleata</taxon>
        <taxon>Spirotrichea</taxon>
        <taxon>Oligotrichia</taxon>
        <taxon>Strombidiidae</taxon>
        <taxon>Strombidium</taxon>
    </lineage>
</organism>
<gene>
    <name evidence="4" type="ORF">SRAS04492_LOCUS5515</name>
</gene>
<dbReference type="InterPro" id="IPR001680">
    <property type="entry name" value="WD40_rpt"/>
</dbReference>
<name>A0A7S3CPB8_9SPIT</name>
<dbReference type="PROSITE" id="PS50082">
    <property type="entry name" value="WD_REPEATS_2"/>
    <property type="match status" value="2"/>
</dbReference>
<evidence type="ECO:0000256" key="1">
    <source>
        <dbReference type="ARBA" id="ARBA00022574"/>
    </source>
</evidence>
<dbReference type="PANTHER" id="PTHR19848:SF7">
    <property type="entry name" value="F-BOX AND WD-40 DOMAIN PROTEIN 7"/>
    <property type="match status" value="1"/>
</dbReference>
<reference evidence="4" key="1">
    <citation type="submission" date="2021-01" db="EMBL/GenBank/DDBJ databases">
        <authorList>
            <person name="Corre E."/>
            <person name="Pelletier E."/>
            <person name="Niang G."/>
            <person name="Scheremetjew M."/>
            <person name="Finn R."/>
            <person name="Kale V."/>
            <person name="Holt S."/>
            <person name="Cochrane G."/>
            <person name="Meng A."/>
            <person name="Brown T."/>
            <person name="Cohen L."/>
        </authorList>
    </citation>
    <scope>NUCLEOTIDE SEQUENCE</scope>
    <source>
        <strain evidence="4">Ras09</strain>
    </source>
</reference>
<dbReference type="Gene3D" id="2.130.10.10">
    <property type="entry name" value="YVTN repeat-like/Quinoprotein amine dehydrogenase"/>
    <property type="match status" value="2"/>
</dbReference>
<dbReference type="PANTHER" id="PTHR19848">
    <property type="entry name" value="WD40 REPEAT PROTEIN"/>
    <property type="match status" value="1"/>
</dbReference>
<keyword evidence="1 3" id="KW-0853">WD repeat</keyword>
<dbReference type="InterPro" id="IPR036322">
    <property type="entry name" value="WD40_repeat_dom_sf"/>
</dbReference>
<protein>
    <submittedName>
        <fullName evidence="4">Uncharacterized protein</fullName>
    </submittedName>
</protein>
<dbReference type="EMBL" id="HBIA01010750">
    <property type="protein sequence ID" value="CAE0233714.1"/>
    <property type="molecule type" value="Transcribed_RNA"/>
</dbReference>
<evidence type="ECO:0000313" key="4">
    <source>
        <dbReference type="EMBL" id="CAE0233714.1"/>
    </source>
</evidence>